<dbReference type="PRINTS" id="PR00597">
    <property type="entry name" value="GELSOLIN"/>
</dbReference>
<evidence type="ECO:0000259" key="1">
    <source>
        <dbReference type="Pfam" id="PF00626"/>
    </source>
</evidence>
<dbReference type="PANTHER" id="PTHR11977:SF130">
    <property type="entry name" value="SEVERIN"/>
    <property type="match status" value="1"/>
</dbReference>
<dbReference type="Proteomes" id="UP001626550">
    <property type="component" value="Unassembled WGS sequence"/>
</dbReference>
<dbReference type="SMART" id="SM00262">
    <property type="entry name" value="GEL"/>
    <property type="match status" value="2"/>
</dbReference>
<comment type="caution">
    <text evidence="2">The sequence shown here is derived from an EMBL/GenBank/DDBJ whole genome shotgun (WGS) entry which is preliminary data.</text>
</comment>
<feature type="domain" description="Gelsolin-like" evidence="1">
    <location>
        <begin position="25"/>
        <end position="105"/>
    </location>
</feature>
<dbReference type="InterPro" id="IPR007123">
    <property type="entry name" value="Gelsolin-like_dom"/>
</dbReference>
<protein>
    <recommendedName>
        <fullName evidence="1">Gelsolin-like domain-containing protein</fullName>
    </recommendedName>
</protein>
<feature type="domain" description="Gelsolin-like" evidence="1">
    <location>
        <begin position="152"/>
        <end position="209"/>
    </location>
</feature>
<dbReference type="InterPro" id="IPR007122">
    <property type="entry name" value="Villin/Gelsolin"/>
</dbReference>
<dbReference type="AlphaFoldDB" id="A0ABD2QNP4"/>
<dbReference type="CDD" id="cd11290">
    <property type="entry name" value="gelsolin_S1_like"/>
    <property type="match status" value="1"/>
</dbReference>
<accession>A0ABD2QNP4</accession>
<reference evidence="2 3" key="1">
    <citation type="submission" date="2024-11" db="EMBL/GenBank/DDBJ databases">
        <title>Adaptive evolution of stress response genes in parasites aligns with host niche diversity.</title>
        <authorList>
            <person name="Hahn C."/>
            <person name="Resl P."/>
        </authorList>
    </citation>
    <scope>NUCLEOTIDE SEQUENCE [LARGE SCALE GENOMIC DNA]</scope>
    <source>
        <strain evidence="2">EGGRZ-B1_66</strain>
        <tissue evidence="2">Body</tissue>
    </source>
</reference>
<evidence type="ECO:0000313" key="3">
    <source>
        <dbReference type="Proteomes" id="UP001626550"/>
    </source>
</evidence>
<dbReference type="PANTHER" id="PTHR11977">
    <property type="entry name" value="VILLIN"/>
    <property type="match status" value="1"/>
</dbReference>
<dbReference type="SUPFAM" id="SSF55753">
    <property type="entry name" value="Actin depolymerizing proteins"/>
    <property type="match status" value="3"/>
</dbReference>
<proteinExistence type="predicted"/>
<dbReference type="EMBL" id="JBJKFK010000009">
    <property type="protein sequence ID" value="KAL3321143.1"/>
    <property type="molecule type" value="Genomic_DNA"/>
</dbReference>
<organism evidence="2 3">
    <name type="scientific">Cichlidogyrus casuarinus</name>
    <dbReference type="NCBI Taxonomy" id="1844966"/>
    <lineage>
        <taxon>Eukaryota</taxon>
        <taxon>Metazoa</taxon>
        <taxon>Spiralia</taxon>
        <taxon>Lophotrochozoa</taxon>
        <taxon>Platyhelminthes</taxon>
        <taxon>Monogenea</taxon>
        <taxon>Monopisthocotylea</taxon>
        <taxon>Dactylogyridea</taxon>
        <taxon>Ancyrocephalidae</taxon>
        <taxon>Cichlidogyrus</taxon>
    </lineage>
</organism>
<name>A0ABD2QNP4_9PLAT</name>
<dbReference type="Pfam" id="PF00626">
    <property type="entry name" value="Gelsolin"/>
    <property type="match status" value="2"/>
</dbReference>
<gene>
    <name evidence="2" type="ORF">Ciccas_000176</name>
</gene>
<evidence type="ECO:0000313" key="2">
    <source>
        <dbReference type="EMBL" id="KAL3321143.1"/>
    </source>
</evidence>
<dbReference type="InterPro" id="IPR029006">
    <property type="entry name" value="ADF-H/Gelsolin-like_dom_sf"/>
</dbReference>
<dbReference type="Gene3D" id="3.40.20.10">
    <property type="entry name" value="Severin"/>
    <property type="match status" value="3"/>
</dbReference>
<sequence length="364" mass="41382">MLEPVWQPILKCSGPALFVFRINKFKVEPVPKDDYGSFFNGDSYIVLNVYQIENALNYDVHFWIGRNSTQDEYGTAAYKTVEIDNLLDDKPVQHREVEGHESPLFKSYFKTFRILNGGYESGFRHVEPEKYQPRLLHFCKKGARVEIMEVCYTQKALNSGDVFILDLGKTAIQWNGKSCNAMEKMTAAQFLQQLEGERCGKTKTSVVDEIDAQEHVTCPQTFCETFRNNFSTNCPMNRCKRNRFMEELSRSVFISKLSVSRLSDASGKVDFTCISDGSAPKSCLNEDDVYFVMGSDRMYVYVGSNSSEQERKNALLYGSVSYLQFLFFTCTLQNLLNQSENPTVPLTVVNANTAAAKGMNELLD</sequence>
<keyword evidence="3" id="KW-1185">Reference proteome</keyword>